<dbReference type="PANTHER" id="PTHR46847">
    <property type="entry name" value="D-ALLOSE-BINDING PERIPLASMIC PROTEIN-RELATED"/>
    <property type="match status" value="1"/>
</dbReference>
<comment type="subcellular location">
    <subcellularLocation>
        <location evidence="1">Cell envelope</location>
    </subcellularLocation>
</comment>
<proteinExistence type="inferred from homology"/>
<evidence type="ECO:0000256" key="3">
    <source>
        <dbReference type="ARBA" id="ARBA00022729"/>
    </source>
</evidence>
<dbReference type="KEGG" id="bhu:bhn_III078"/>
<evidence type="ECO:0000256" key="1">
    <source>
        <dbReference type="ARBA" id="ARBA00004196"/>
    </source>
</evidence>
<dbReference type="InterPro" id="IPR025997">
    <property type="entry name" value="SBP_2_dom"/>
</dbReference>
<dbReference type="GO" id="GO:0030313">
    <property type="term" value="C:cell envelope"/>
    <property type="evidence" value="ECO:0007669"/>
    <property type="project" value="UniProtKB-SubCell"/>
</dbReference>
<dbReference type="GO" id="GO:0030246">
    <property type="term" value="F:carbohydrate binding"/>
    <property type="evidence" value="ECO:0007669"/>
    <property type="project" value="UniProtKB-ARBA"/>
</dbReference>
<feature type="signal peptide" evidence="4">
    <location>
        <begin position="1"/>
        <end position="24"/>
    </location>
</feature>
<gene>
    <name evidence="6" type="ORF">bhn_III078</name>
</gene>
<reference evidence="7" key="1">
    <citation type="submission" date="2016-10" db="EMBL/GenBank/DDBJ databases">
        <title>The complete genome sequence of the rumen bacterium Butyrivibrio hungatei MB2003.</title>
        <authorList>
            <person name="Palevich N."/>
            <person name="Kelly W.J."/>
            <person name="Leahy S.C."/>
            <person name="Altermann E."/>
            <person name="Rakonjac J."/>
            <person name="Attwood G.T."/>
        </authorList>
    </citation>
    <scope>NUCLEOTIDE SEQUENCE [LARGE SCALE GENOMIC DNA]</scope>
    <source>
        <strain evidence="7">MB2003</strain>
    </source>
</reference>
<dbReference type="PROSITE" id="PS51257">
    <property type="entry name" value="PROKAR_LIPOPROTEIN"/>
    <property type="match status" value="1"/>
</dbReference>
<evidence type="ECO:0000256" key="2">
    <source>
        <dbReference type="ARBA" id="ARBA00007639"/>
    </source>
</evidence>
<dbReference type="EMBL" id="CP017830">
    <property type="protein sequence ID" value="AOZ95026.1"/>
    <property type="molecule type" value="Genomic_DNA"/>
</dbReference>
<sequence>MKNTIFNKIISIAMLAIVTTFTVAGCGNASTNAGGASIDGSGVKVFFSTIVLDDFKELVMNSVVEAGSRTGVTVDLGAPCATADEQVEQIREASTKGYSAIICNPVDTDTALQLEIAAGEVPIIFTNSQPDEEHLSADKYIYVGSYEIDAGMMQAEYVWNKLGKPSSINVVIFQGQPGHPAAINRTKAVKKYFKDNGIDATYVFNDTAYWDTEKAAEGFKIFLRTKQPYDCVICNNDSMALGVVQAMQELGIDTAKIPVVGIDATADGCQSILDGGMQFTVYQSASGQGAACVEAAIALAKKGTIKDVEYVTPDCKYVWVPFSPVDKTNAGSIK</sequence>
<keyword evidence="3 4" id="KW-0732">Signal</keyword>
<feature type="chain" id="PRO_5039221963" evidence="4">
    <location>
        <begin position="25"/>
        <end position="334"/>
    </location>
</feature>
<protein>
    <submittedName>
        <fullName evidence="6">Sugar ABC transporter substrate-binding protein</fullName>
    </submittedName>
</protein>
<accession>A0A1D9NXD3</accession>
<dbReference type="SUPFAM" id="SSF53822">
    <property type="entry name" value="Periplasmic binding protein-like I"/>
    <property type="match status" value="1"/>
</dbReference>
<dbReference type="InterPro" id="IPR028082">
    <property type="entry name" value="Peripla_BP_I"/>
</dbReference>
<name>A0A1D9NXD3_9FIRM</name>
<comment type="similarity">
    <text evidence="2">Belongs to the bacterial solute-binding protein 2 family.</text>
</comment>
<keyword evidence="7" id="KW-1185">Reference proteome</keyword>
<dbReference type="RefSeq" id="WP_083385585.1">
    <property type="nucleotide sequence ID" value="NZ_CP017830.1"/>
</dbReference>
<dbReference type="Pfam" id="PF13407">
    <property type="entry name" value="Peripla_BP_4"/>
    <property type="match status" value="1"/>
</dbReference>
<dbReference type="AlphaFoldDB" id="A0A1D9NXD3"/>
<dbReference type="Proteomes" id="UP000179284">
    <property type="component" value="Chromosome II"/>
</dbReference>
<evidence type="ECO:0000313" key="7">
    <source>
        <dbReference type="Proteomes" id="UP000179284"/>
    </source>
</evidence>
<dbReference type="OrthoDB" id="9769193at2"/>
<evidence type="ECO:0000259" key="5">
    <source>
        <dbReference type="Pfam" id="PF13407"/>
    </source>
</evidence>
<feature type="domain" description="Periplasmic binding protein" evidence="5">
    <location>
        <begin position="53"/>
        <end position="302"/>
    </location>
</feature>
<dbReference type="PANTHER" id="PTHR46847:SF1">
    <property type="entry name" value="D-ALLOSE-BINDING PERIPLASMIC PROTEIN-RELATED"/>
    <property type="match status" value="1"/>
</dbReference>
<evidence type="ECO:0000313" key="6">
    <source>
        <dbReference type="EMBL" id="AOZ95026.1"/>
    </source>
</evidence>
<organism evidence="6 7">
    <name type="scientific">Butyrivibrio hungatei</name>
    <dbReference type="NCBI Taxonomy" id="185008"/>
    <lineage>
        <taxon>Bacteria</taxon>
        <taxon>Bacillati</taxon>
        <taxon>Bacillota</taxon>
        <taxon>Clostridia</taxon>
        <taxon>Lachnospirales</taxon>
        <taxon>Lachnospiraceae</taxon>
        <taxon>Butyrivibrio</taxon>
    </lineage>
</organism>
<dbReference type="Gene3D" id="3.40.50.2300">
    <property type="match status" value="2"/>
</dbReference>
<evidence type="ECO:0000256" key="4">
    <source>
        <dbReference type="SAM" id="SignalP"/>
    </source>
</evidence>